<proteinExistence type="predicted"/>
<name>A0ACB8QFB4_9AGAM</name>
<gene>
    <name evidence="1" type="ORF">K488DRAFT_72279</name>
</gene>
<dbReference type="EMBL" id="MU273628">
    <property type="protein sequence ID" value="KAI0030305.1"/>
    <property type="molecule type" value="Genomic_DNA"/>
</dbReference>
<keyword evidence="2" id="KW-1185">Reference proteome</keyword>
<dbReference type="Proteomes" id="UP000814128">
    <property type="component" value="Unassembled WGS sequence"/>
</dbReference>
<protein>
    <submittedName>
        <fullName evidence="1">Uncharacterized protein</fullName>
    </submittedName>
</protein>
<evidence type="ECO:0000313" key="2">
    <source>
        <dbReference type="Proteomes" id="UP000814128"/>
    </source>
</evidence>
<sequence>MSRVGGAVKDIKRKTNPGRPIAAPGFHFDDDDGPEGSLVAYEERANMPLSDHEGGSGDEHISEEGMDQEDEGEGDLEYEGEEYEEIEGEAEGEGKEYEAEGEEYEVEGEDEEYEGEDEQDEAEGEGEGEQDEAAA</sequence>
<evidence type="ECO:0000313" key="1">
    <source>
        <dbReference type="EMBL" id="KAI0030305.1"/>
    </source>
</evidence>
<comment type="caution">
    <text evidence="1">The sequence shown here is derived from an EMBL/GenBank/DDBJ whole genome shotgun (WGS) entry which is preliminary data.</text>
</comment>
<organism evidence="1 2">
    <name type="scientific">Vararia minispora EC-137</name>
    <dbReference type="NCBI Taxonomy" id="1314806"/>
    <lineage>
        <taxon>Eukaryota</taxon>
        <taxon>Fungi</taxon>
        <taxon>Dikarya</taxon>
        <taxon>Basidiomycota</taxon>
        <taxon>Agaricomycotina</taxon>
        <taxon>Agaricomycetes</taxon>
        <taxon>Russulales</taxon>
        <taxon>Lachnocladiaceae</taxon>
        <taxon>Vararia</taxon>
    </lineage>
</organism>
<accession>A0ACB8QFB4</accession>
<reference evidence="1" key="1">
    <citation type="submission" date="2021-02" db="EMBL/GenBank/DDBJ databases">
        <authorList>
            <consortium name="DOE Joint Genome Institute"/>
            <person name="Ahrendt S."/>
            <person name="Looney B.P."/>
            <person name="Miyauchi S."/>
            <person name="Morin E."/>
            <person name="Drula E."/>
            <person name="Courty P.E."/>
            <person name="Chicoki N."/>
            <person name="Fauchery L."/>
            <person name="Kohler A."/>
            <person name="Kuo A."/>
            <person name="Labutti K."/>
            <person name="Pangilinan J."/>
            <person name="Lipzen A."/>
            <person name="Riley R."/>
            <person name="Andreopoulos W."/>
            <person name="He G."/>
            <person name="Johnson J."/>
            <person name="Barry K.W."/>
            <person name="Grigoriev I.V."/>
            <person name="Nagy L."/>
            <person name="Hibbett D."/>
            <person name="Henrissat B."/>
            <person name="Matheny P.B."/>
            <person name="Labbe J."/>
            <person name="Martin F."/>
        </authorList>
    </citation>
    <scope>NUCLEOTIDE SEQUENCE</scope>
    <source>
        <strain evidence="1">EC-137</strain>
    </source>
</reference>
<reference evidence="1" key="2">
    <citation type="journal article" date="2022" name="New Phytol.">
        <title>Evolutionary transition to the ectomycorrhizal habit in the genomes of a hyperdiverse lineage of mushroom-forming fungi.</title>
        <authorList>
            <person name="Looney B."/>
            <person name="Miyauchi S."/>
            <person name="Morin E."/>
            <person name="Drula E."/>
            <person name="Courty P.E."/>
            <person name="Kohler A."/>
            <person name="Kuo A."/>
            <person name="LaButti K."/>
            <person name="Pangilinan J."/>
            <person name="Lipzen A."/>
            <person name="Riley R."/>
            <person name="Andreopoulos W."/>
            <person name="He G."/>
            <person name="Johnson J."/>
            <person name="Nolan M."/>
            <person name="Tritt A."/>
            <person name="Barry K.W."/>
            <person name="Grigoriev I.V."/>
            <person name="Nagy L.G."/>
            <person name="Hibbett D."/>
            <person name="Henrissat B."/>
            <person name="Matheny P.B."/>
            <person name="Labbe J."/>
            <person name="Martin F.M."/>
        </authorList>
    </citation>
    <scope>NUCLEOTIDE SEQUENCE</scope>
    <source>
        <strain evidence="1">EC-137</strain>
    </source>
</reference>